<organism evidence="4 5">
    <name type="scientific">Hoylesella pleuritidis F0068</name>
    <dbReference type="NCBI Taxonomy" id="1081904"/>
    <lineage>
        <taxon>Bacteria</taxon>
        <taxon>Pseudomonadati</taxon>
        <taxon>Bacteroidota</taxon>
        <taxon>Bacteroidia</taxon>
        <taxon>Bacteroidales</taxon>
        <taxon>Prevotellaceae</taxon>
        <taxon>Hoylesella</taxon>
    </lineage>
</organism>
<sequence>MNMKKIITLWLCLFITFTGAKAQSSAVKNVAKSVFTLTTFKQDGSILASSRGIFVDNRGTAISTWTPFVGAAKAVVVDAKGNKQDVEELIGANELYDVCKFRVKGNSIGAPLATSSVAPESKIWLVGYSLKAPEIRSAIIKSKETFMQIYTYYILSTPAPDNATGSPYVNQNGQVLGLLQHSTTNSDVYATDARFINSFTLTGLSVNDPVLNRCGIRTGIPDKQEDALLTLMLANDRRDSLQRMSYVNAFIRKFPMLADGYTTRAQIFADANQFSAAASEMETAIRQVTRKDEAHSSYAKVIYQKEIYKNDKPFAAWSLDKALDEARKAYEINPQPLYLHQQAQIIYAQGDYQKAYDLFLSLTKTPIRNGELYYEAAQCKSHLKAPKSEIMALLDSAVAACPQPLNSVAAPYVLARGAEWEAAGDYRKAIMDYNLYDSLMLGRPISSQFYYTREQCEVKIRHFQQALNDIARAILMTPDEPTYWAEKASLHLRVNQFEDAVRSARHCIELAPKYADAYIVLGVALMQSKDKTAGLQALQKAKDLGDERADALLKKYK</sequence>
<feature type="signal peptide" evidence="3">
    <location>
        <begin position="1"/>
        <end position="22"/>
    </location>
</feature>
<evidence type="ECO:0000256" key="2">
    <source>
        <dbReference type="ARBA" id="ARBA00022803"/>
    </source>
</evidence>
<evidence type="ECO:0000256" key="3">
    <source>
        <dbReference type="SAM" id="SignalP"/>
    </source>
</evidence>
<dbReference type="AlphaFoldDB" id="U2L6M1"/>
<dbReference type="SUPFAM" id="SSF48452">
    <property type="entry name" value="TPR-like"/>
    <property type="match status" value="2"/>
</dbReference>
<evidence type="ECO:0000313" key="5">
    <source>
        <dbReference type="Proteomes" id="UP000016600"/>
    </source>
</evidence>
<evidence type="ECO:0000313" key="4">
    <source>
        <dbReference type="EMBL" id="ERK00011.1"/>
    </source>
</evidence>
<dbReference type="InterPro" id="IPR019734">
    <property type="entry name" value="TPR_rpt"/>
</dbReference>
<dbReference type="EMBL" id="AWET01000040">
    <property type="protein sequence ID" value="ERK00011.1"/>
    <property type="molecule type" value="Genomic_DNA"/>
</dbReference>
<dbReference type="InterPro" id="IPR011990">
    <property type="entry name" value="TPR-like_helical_dom_sf"/>
</dbReference>
<protein>
    <submittedName>
        <fullName evidence="4">Tetratricopeptide repeat protein</fullName>
    </submittedName>
</protein>
<dbReference type="InterPro" id="IPR050498">
    <property type="entry name" value="Ycf3"/>
</dbReference>
<reference evidence="4 5" key="1">
    <citation type="submission" date="2013-08" db="EMBL/GenBank/DDBJ databases">
        <authorList>
            <person name="Durkin A.S."/>
            <person name="Haft D.R."/>
            <person name="McCorrison J."/>
            <person name="Torralba M."/>
            <person name="Gillis M."/>
            <person name="Haft D.H."/>
            <person name="Methe B."/>
            <person name="Sutton G."/>
            <person name="Nelson K.E."/>
        </authorList>
    </citation>
    <scope>NUCLEOTIDE SEQUENCE [LARGE SCALE GENOMIC DNA]</scope>
    <source>
        <strain evidence="4 5">F0068</strain>
    </source>
</reference>
<evidence type="ECO:0000256" key="1">
    <source>
        <dbReference type="ARBA" id="ARBA00022737"/>
    </source>
</evidence>
<dbReference type="SUPFAM" id="SSF50494">
    <property type="entry name" value="Trypsin-like serine proteases"/>
    <property type="match status" value="1"/>
</dbReference>
<gene>
    <name evidence="4" type="ORF">HMPREF1218_1605</name>
</gene>
<dbReference type="PATRIC" id="fig|1081904.3.peg.1828"/>
<dbReference type="InterPro" id="IPR009003">
    <property type="entry name" value="Peptidase_S1_PA"/>
</dbReference>
<feature type="chain" id="PRO_5004631656" evidence="3">
    <location>
        <begin position="23"/>
        <end position="557"/>
    </location>
</feature>
<keyword evidence="5" id="KW-1185">Reference proteome</keyword>
<comment type="caution">
    <text evidence="4">The sequence shown here is derived from an EMBL/GenBank/DDBJ whole genome shotgun (WGS) entry which is preliminary data.</text>
</comment>
<dbReference type="Pfam" id="PF13432">
    <property type="entry name" value="TPR_16"/>
    <property type="match status" value="1"/>
</dbReference>
<proteinExistence type="predicted"/>
<dbReference type="PANTHER" id="PTHR44858:SF1">
    <property type="entry name" value="UDP-N-ACETYLGLUCOSAMINE--PEPTIDE N-ACETYLGLUCOSAMINYLTRANSFERASE SPINDLY-RELATED"/>
    <property type="match status" value="1"/>
</dbReference>
<name>U2L6M1_9BACT</name>
<dbReference type="Gene3D" id="1.25.40.10">
    <property type="entry name" value="Tetratricopeptide repeat domain"/>
    <property type="match status" value="2"/>
</dbReference>
<dbReference type="GO" id="GO:0046813">
    <property type="term" value="P:receptor-mediated virion attachment to host cell"/>
    <property type="evidence" value="ECO:0007669"/>
    <property type="project" value="TreeGrafter"/>
</dbReference>
<keyword evidence="2" id="KW-0802">TPR repeat</keyword>
<dbReference type="PANTHER" id="PTHR44858">
    <property type="entry name" value="TETRATRICOPEPTIDE REPEAT PROTEIN 6"/>
    <property type="match status" value="1"/>
</dbReference>
<keyword evidence="3" id="KW-0732">Signal</keyword>
<dbReference type="Gene3D" id="2.40.10.120">
    <property type="match status" value="1"/>
</dbReference>
<accession>U2L6M1</accession>
<dbReference type="GO" id="GO:0009279">
    <property type="term" value="C:cell outer membrane"/>
    <property type="evidence" value="ECO:0007669"/>
    <property type="project" value="TreeGrafter"/>
</dbReference>
<dbReference type="SMART" id="SM00028">
    <property type="entry name" value="TPR"/>
    <property type="match status" value="3"/>
</dbReference>
<keyword evidence="1" id="KW-0677">Repeat</keyword>
<dbReference type="Proteomes" id="UP000016600">
    <property type="component" value="Unassembled WGS sequence"/>
</dbReference>